<dbReference type="GO" id="GO:0008757">
    <property type="term" value="F:S-adenosylmethionine-dependent methyltransferase activity"/>
    <property type="evidence" value="ECO:0007669"/>
    <property type="project" value="InterPro"/>
</dbReference>
<dbReference type="InterPro" id="IPR013216">
    <property type="entry name" value="Methyltransf_11"/>
</dbReference>
<feature type="domain" description="Methyltransferase type 11" evidence="1">
    <location>
        <begin position="55"/>
        <end position="145"/>
    </location>
</feature>
<protein>
    <recommendedName>
        <fullName evidence="1">Methyltransferase type 11 domain-containing protein</fullName>
    </recommendedName>
</protein>
<dbReference type="OrthoDB" id="9810615at2"/>
<name>A0A7K0CLK1_9ACTN</name>
<dbReference type="RefSeq" id="WP_153454973.1">
    <property type="nucleotide sequence ID" value="NZ_WEGJ01000020.1"/>
</dbReference>
<evidence type="ECO:0000313" key="2">
    <source>
        <dbReference type="EMBL" id="MQY14368.1"/>
    </source>
</evidence>
<dbReference type="SUPFAM" id="SSF53335">
    <property type="entry name" value="S-adenosyl-L-methionine-dependent methyltransferases"/>
    <property type="match status" value="1"/>
</dbReference>
<proteinExistence type="predicted"/>
<accession>A0A7K0CLK1</accession>
<evidence type="ECO:0000313" key="3">
    <source>
        <dbReference type="Proteomes" id="UP000466345"/>
    </source>
</evidence>
<dbReference type="InterPro" id="IPR029063">
    <property type="entry name" value="SAM-dependent_MTases_sf"/>
</dbReference>
<dbReference type="EMBL" id="WEGJ01000020">
    <property type="protein sequence ID" value="MQY14368.1"/>
    <property type="molecule type" value="Genomic_DNA"/>
</dbReference>
<dbReference type="AlphaFoldDB" id="A0A7K0CLK1"/>
<evidence type="ECO:0000259" key="1">
    <source>
        <dbReference type="Pfam" id="PF08241"/>
    </source>
</evidence>
<organism evidence="2 3">
    <name type="scientific">Streptomyces smaragdinus</name>
    <dbReference type="NCBI Taxonomy" id="2585196"/>
    <lineage>
        <taxon>Bacteria</taxon>
        <taxon>Bacillati</taxon>
        <taxon>Actinomycetota</taxon>
        <taxon>Actinomycetes</taxon>
        <taxon>Kitasatosporales</taxon>
        <taxon>Streptomycetaceae</taxon>
        <taxon>Streptomyces</taxon>
    </lineage>
</organism>
<dbReference type="CDD" id="cd02440">
    <property type="entry name" value="AdoMet_MTases"/>
    <property type="match status" value="1"/>
</dbReference>
<sequence>MAAPLQVAAEILEFYGESIDESTRLTSSADGHLELLRTQELLRRHLPPAPATVIDIGGGPGIHAEWLIRDGYQVHLIDPVPRHVEQAKSVGATVELGDARRLSAADGSCDVALVLGPLYHLLDRADRDLALAEARRVVRPGGIIAAAAINRYASLFEHTATTWLVRDRVHDAVRDILATGRHDPGRKGFTAAYFHTATELTAELTAAGLRDLTVYGIEGPAWGQLKAAEQHTGESLIGTDMLGAALSAARLAEPYPDLLAASSHMLGVGYR</sequence>
<keyword evidence="3" id="KW-1185">Reference proteome</keyword>
<dbReference type="Proteomes" id="UP000466345">
    <property type="component" value="Unassembled WGS sequence"/>
</dbReference>
<dbReference type="PANTHER" id="PTHR43464">
    <property type="entry name" value="METHYLTRANSFERASE"/>
    <property type="match status" value="1"/>
</dbReference>
<reference evidence="2 3" key="1">
    <citation type="submission" date="2019-10" db="EMBL/GenBank/DDBJ databases">
        <title>Streptomyces smaragdinus sp. nov. and Streptomyces fabii sp. nov., isolated from the gut of fungus growing-termite Macrotermes natalensis.</title>
        <authorList>
            <person name="Schwitalla J."/>
            <person name="Benndorf R."/>
            <person name="Martin K."/>
            <person name="De Beer W."/>
            <person name="Kaster A.-K."/>
            <person name="Vollmers J."/>
            <person name="Poulsen M."/>
            <person name="Beemelmanns C."/>
        </authorList>
    </citation>
    <scope>NUCLEOTIDE SEQUENCE [LARGE SCALE GENOMIC DNA]</scope>
    <source>
        <strain evidence="2 3">RB5</strain>
    </source>
</reference>
<dbReference type="Gene3D" id="3.40.50.150">
    <property type="entry name" value="Vaccinia Virus protein VP39"/>
    <property type="match status" value="1"/>
</dbReference>
<gene>
    <name evidence="2" type="ORF">SRB5_45340</name>
</gene>
<comment type="caution">
    <text evidence="2">The sequence shown here is derived from an EMBL/GenBank/DDBJ whole genome shotgun (WGS) entry which is preliminary data.</text>
</comment>
<dbReference type="Pfam" id="PF08241">
    <property type="entry name" value="Methyltransf_11"/>
    <property type="match status" value="1"/>
</dbReference>